<dbReference type="Pfam" id="PF06094">
    <property type="entry name" value="GGACT"/>
    <property type="match status" value="1"/>
</dbReference>
<dbReference type="CDD" id="cd06661">
    <property type="entry name" value="GGCT_like"/>
    <property type="match status" value="1"/>
</dbReference>
<keyword evidence="3 6" id="KW-0456">Lyase</keyword>
<comment type="catalytic activity">
    <reaction evidence="1 6">
        <text>epsilon-(gamma-L-glutamyl)-L-lysine = 5-oxo-L-proline + L-lysine</text>
        <dbReference type="Rhea" id="RHEA:16961"/>
        <dbReference type="ChEBI" id="CHEBI:32551"/>
        <dbReference type="ChEBI" id="CHEBI:58402"/>
        <dbReference type="ChEBI" id="CHEBI:133752"/>
        <dbReference type="EC" id="4.3.2.8"/>
    </reaction>
</comment>
<evidence type="ECO:0000259" key="7">
    <source>
        <dbReference type="Pfam" id="PF06094"/>
    </source>
</evidence>
<feature type="active site" description="Proton acceptor" evidence="5">
    <location>
        <position position="149"/>
    </location>
</feature>
<evidence type="ECO:0000313" key="9">
    <source>
        <dbReference type="Proteomes" id="UP001279410"/>
    </source>
</evidence>
<dbReference type="GO" id="GO:0005829">
    <property type="term" value="C:cytosol"/>
    <property type="evidence" value="ECO:0007669"/>
    <property type="project" value="TreeGrafter"/>
</dbReference>
<protein>
    <recommendedName>
        <fullName evidence="6">Gamma-glutamylaminecyclotransferase</fullName>
        <ecNumber evidence="6">4.3.2.8</ecNumber>
    </recommendedName>
</protein>
<dbReference type="FunFam" id="3.10.490.10:FF:000008">
    <property type="entry name" value="Gamma-glutamylaminecyclotransferase A"/>
    <property type="match status" value="1"/>
</dbReference>
<dbReference type="InterPro" id="IPR036568">
    <property type="entry name" value="GGCT-like_sf"/>
</dbReference>
<dbReference type="InterPro" id="IPR039126">
    <property type="entry name" value="GGACT"/>
</dbReference>
<dbReference type="Proteomes" id="UP001279410">
    <property type="component" value="Unassembled WGS sequence"/>
</dbReference>
<sequence>MGCGRAYVIVRKQISVVHKRAGHPRPDETTDHRLHHSPVQTGVLYSCGSKVKVTCRSQKVCLLSCIHMARVFVYGTLKKGQPNYFRMFDGTNGKAEFLASAFTTDKYPLVIAGKYNIPFLLKIPGQGHRVHGEIYKVDDRMLRFLDDFEGVPTMYQRTLVNLEVKDWVGRAEGGETPSPGSITEAFVYSTTTYQPDWPSLPSYESYDAYGDHGLEYVTREGRD</sequence>
<accession>A0AAD3N051</accession>
<dbReference type="GO" id="GO:0042219">
    <property type="term" value="P:modified amino acid catabolic process"/>
    <property type="evidence" value="ECO:0007669"/>
    <property type="project" value="UniProtKB-UniRule"/>
</dbReference>
<evidence type="ECO:0000256" key="4">
    <source>
        <dbReference type="ARBA" id="ARBA00057733"/>
    </source>
</evidence>
<comment type="similarity">
    <text evidence="2 6">Belongs to the gamma-glutamylcyclotransferase family.</text>
</comment>
<name>A0AAD3N051_LATJO</name>
<dbReference type="InterPro" id="IPR009288">
    <property type="entry name" value="AIG2-like_dom"/>
</dbReference>
<evidence type="ECO:0000313" key="8">
    <source>
        <dbReference type="EMBL" id="GLD63398.1"/>
    </source>
</evidence>
<evidence type="ECO:0000256" key="1">
    <source>
        <dbReference type="ARBA" id="ARBA00001684"/>
    </source>
</evidence>
<dbReference type="PANTHER" id="PTHR12510">
    <property type="entry name" value="TROPONIN C-AKIN-1 PROTEIN"/>
    <property type="match status" value="1"/>
</dbReference>
<proteinExistence type="inferred from homology"/>
<evidence type="ECO:0000256" key="5">
    <source>
        <dbReference type="PIRSR" id="PIRSR639126-1"/>
    </source>
</evidence>
<organism evidence="8 9">
    <name type="scientific">Lates japonicus</name>
    <name type="common">Japanese lates</name>
    <dbReference type="NCBI Taxonomy" id="270547"/>
    <lineage>
        <taxon>Eukaryota</taxon>
        <taxon>Metazoa</taxon>
        <taxon>Chordata</taxon>
        <taxon>Craniata</taxon>
        <taxon>Vertebrata</taxon>
        <taxon>Euteleostomi</taxon>
        <taxon>Actinopterygii</taxon>
        <taxon>Neopterygii</taxon>
        <taxon>Teleostei</taxon>
        <taxon>Neoteleostei</taxon>
        <taxon>Acanthomorphata</taxon>
        <taxon>Carangaria</taxon>
        <taxon>Carangaria incertae sedis</taxon>
        <taxon>Centropomidae</taxon>
        <taxon>Lates</taxon>
    </lineage>
</organism>
<dbReference type="PANTHER" id="PTHR12510:SF4">
    <property type="entry name" value="GAMMA-GLUTAMYLAMINECYCLOTRANSFERASE"/>
    <property type="match status" value="1"/>
</dbReference>
<keyword evidence="9" id="KW-1185">Reference proteome</keyword>
<evidence type="ECO:0000256" key="6">
    <source>
        <dbReference type="RuleBase" id="RU367036"/>
    </source>
</evidence>
<dbReference type="Gene3D" id="3.10.490.10">
    <property type="entry name" value="Gamma-glutamyl cyclotransferase-like"/>
    <property type="match status" value="1"/>
</dbReference>
<dbReference type="AlphaFoldDB" id="A0AAD3N051"/>
<dbReference type="SUPFAM" id="SSF110857">
    <property type="entry name" value="Gamma-glutamyl cyclotransferase-like"/>
    <property type="match status" value="1"/>
</dbReference>
<comment type="caution">
    <text evidence="8">The sequence shown here is derived from an EMBL/GenBank/DDBJ whole genome shotgun (WGS) entry which is preliminary data.</text>
</comment>
<dbReference type="GO" id="GO:0061929">
    <property type="term" value="F:gamma-glutamylaminecyclotransferase activity"/>
    <property type="evidence" value="ECO:0007669"/>
    <property type="project" value="UniProtKB-UniRule"/>
</dbReference>
<dbReference type="EMBL" id="BRZM01000061">
    <property type="protein sequence ID" value="GLD63398.1"/>
    <property type="molecule type" value="Genomic_DNA"/>
</dbReference>
<dbReference type="InterPro" id="IPR013024">
    <property type="entry name" value="GGCT-like"/>
</dbReference>
<evidence type="ECO:0000256" key="2">
    <source>
        <dbReference type="ARBA" id="ARBA00008861"/>
    </source>
</evidence>
<gene>
    <name evidence="8" type="ORF">AKAME5_001502500</name>
</gene>
<comment type="function">
    <text evidence="4">May contribute to degradation of proteins cross-linked by transglutaminases by degrading the cross-link between a lysine and a glutamic acid residue. Catalyzes the formation of 5-oxo-L-proline from L-gamma-glutamyl-L-epsilon-lysine.</text>
</comment>
<evidence type="ECO:0000256" key="3">
    <source>
        <dbReference type="ARBA" id="ARBA00023239"/>
    </source>
</evidence>
<feature type="domain" description="Gamma-glutamylcyclotransferase AIG2-like" evidence="7">
    <location>
        <begin position="71"/>
        <end position="199"/>
    </location>
</feature>
<dbReference type="EC" id="4.3.2.8" evidence="6"/>
<reference evidence="8" key="1">
    <citation type="submission" date="2022-08" db="EMBL/GenBank/DDBJ databases">
        <title>Genome sequencing of akame (Lates japonicus).</title>
        <authorList>
            <person name="Hashiguchi Y."/>
            <person name="Takahashi H."/>
        </authorList>
    </citation>
    <scope>NUCLEOTIDE SEQUENCE</scope>
    <source>
        <strain evidence="8">Kochi</strain>
    </source>
</reference>